<comment type="similarity">
    <text evidence="1">Belongs to the polysaccharide lyase 8 family.</text>
</comment>
<dbReference type="SUPFAM" id="SSF49863">
    <property type="entry name" value="Hyaluronate lyase-like, C-terminal domain"/>
    <property type="match status" value="1"/>
</dbReference>
<dbReference type="KEGG" id="halt:IM660_00335"/>
<dbReference type="Gene3D" id="2.70.98.10">
    <property type="match status" value="1"/>
</dbReference>
<gene>
    <name evidence="8" type="ORF">IM660_00335</name>
</gene>
<protein>
    <submittedName>
        <fullName evidence="8">Polysaccharide lyase 8 family protein</fullName>
    </submittedName>
</protein>
<feature type="domain" description="Polysaccharide lyase family 8 C-terminal" evidence="6">
    <location>
        <begin position="686"/>
        <end position="755"/>
    </location>
</feature>
<dbReference type="InterPro" id="IPR008929">
    <property type="entry name" value="Chondroitin_lyas"/>
</dbReference>
<dbReference type="CDD" id="cd01083">
    <property type="entry name" value="GAG_Lyase"/>
    <property type="match status" value="1"/>
</dbReference>
<feature type="domain" description="Polysaccharide lyase 8 N-terminal alpha-helical" evidence="7">
    <location>
        <begin position="49"/>
        <end position="369"/>
    </location>
</feature>
<dbReference type="SUPFAM" id="SSF48230">
    <property type="entry name" value="Chondroitin AC/alginate lyase"/>
    <property type="match status" value="1"/>
</dbReference>
<dbReference type="InterPro" id="IPR014718">
    <property type="entry name" value="GH-type_carb-bd"/>
</dbReference>
<feature type="domain" description="Polysaccharide lyase family 8 central" evidence="5">
    <location>
        <begin position="414"/>
        <end position="672"/>
    </location>
</feature>
<dbReference type="InterPro" id="IPR012970">
    <property type="entry name" value="Lyase_8_alpha_N"/>
</dbReference>
<reference evidence="8 9" key="1">
    <citation type="submission" date="2020-10" db="EMBL/GenBank/DDBJ databases">
        <title>Haloactinobacterium sp. RN3S43, a bacterium isolated from saline soil.</title>
        <authorList>
            <person name="Sun J.-Q."/>
        </authorList>
    </citation>
    <scope>NUCLEOTIDE SEQUENCE [LARGE SCALE GENOMIC DNA]</scope>
    <source>
        <strain evidence="8 9">RN3S43</strain>
    </source>
</reference>
<evidence type="ECO:0000259" key="7">
    <source>
        <dbReference type="Pfam" id="PF08124"/>
    </source>
</evidence>
<dbReference type="InterPro" id="IPR011071">
    <property type="entry name" value="Lyase_8-like_C"/>
</dbReference>
<evidence type="ECO:0000259" key="6">
    <source>
        <dbReference type="Pfam" id="PF02884"/>
    </source>
</evidence>
<accession>A0A7M1STM8</accession>
<keyword evidence="2" id="KW-0732">Signal</keyword>
<evidence type="ECO:0000313" key="8">
    <source>
        <dbReference type="EMBL" id="QOR70811.1"/>
    </source>
</evidence>
<dbReference type="AlphaFoldDB" id="A0A7M1STM8"/>
<feature type="active site" evidence="4">
    <location>
        <position position="275"/>
    </location>
</feature>
<organism evidence="8 9">
    <name type="scientific">Ruania alkalisoli</name>
    <dbReference type="NCBI Taxonomy" id="2779775"/>
    <lineage>
        <taxon>Bacteria</taxon>
        <taxon>Bacillati</taxon>
        <taxon>Actinomycetota</taxon>
        <taxon>Actinomycetes</taxon>
        <taxon>Micrococcales</taxon>
        <taxon>Ruaniaceae</taxon>
        <taxon>Ruania</taxon>
    </lineage>
</organism>
<feature type="active site" evidence="4">
    <location>
        <position position="266"/>
    </location>
</feature>
<keyword evidence="9" id="KW-1185">Reference proteome</keyword>
<dbReference type="GO" id="GO:0005576">
    <property type="term" value="C:extracellular region"/>
    <property type="evidence" value="ECO:0007669"/>
    <property type="project" value="InterPro"/>
</dbReference>
<dbReference type="Pfam" id="PF02884">
    <property type="entry name" value="Lyase_8_C"/>
    <property type="match status" value="1"/>
</dbReference>
<dbReference type="Pfam" id="PF02278">
    <property type="entry name" value="Lyase_8"/>
    <property type="match status" value="1"/>
</dbReference>
<evidence type="ECO:0000256" key="1">
    <source>
        <dbReference type="ARBA" id="ARBA00006699"/>
    </source>
</evidence>
<evidence type="ECO:0000313" key="9">
    <source>
        <dbReference type="Proteomes" id="UP000593758"/>
    </source>
</evidence>
<dbReference type="GO" id="GO:0005975">
    <property type="term" value="P:carbohydrate metabolic process"/>
    <property type="evidence" value="ECO:0007669"/>
    <property type="project" value="InterPro"/>
</dbReference>
<dbReference type="InterPro" id="IPR003159">
    <property type="entry name" value="Lyase_8_central_dom"/>
</dbReference>
<dbReference type="SUPFAM" id="SSF74650">
    <property type="entry name" value="Galactose mutarotase-like"/>
    <property type="match status" value="1"/>
</dbReference>
<dbReference type="InterPro" id="IPR011013">
    <property type="entry name" value="Gal_mutarotase_sf_dom"/>
</dbReference>
<dbReference type="PANTHER" id="PTHR38481:SF1">
    <property type="entry name" value="HYALURONATE LYASE"/>
    <property type="match status" value="1"/>
</dbReference>
<feature type="active site" evidence="4">
    <location>
        <position position="329"/>
    </location>
</feature>
<dbReference type="Pfam" id="PF08124">
    <property type="entry name" value="Lyase_8_N"/>
    <property type="match status" value="1"/>
</dbReference>
<sequence length="804" mass="85466">METSESTYAMIKRSVIRGTGVLSAEGTILQVETEAAAAAPPFDDMRARWAQGLIGANIESTAPEYAAIISEINSKTEYALARLEASSTSTAVFTDIPLGSKSQALVATAVRIQEMATAFAVPGTDYTSDGTVLNNIIEALEALHRIEYHVGATEYDNWHNWEIGCPQVIIDTLILCHEGIPTALRESLAATVDYFTPDPNYMTLRQGTNKLATGANLVDLCRVVAVAGLAVESPTRVAAAASALPRAFGTVTAGDGFHADGGFIQHNHVPYTGGYGLALLKNAALVLPVLAGTTWEVTDPRVLELYDAIEAGYIPAVFNARMMDSLRGRYVAVETSSEYTTGHLTLEYVLRLADGLDPGRRSAWRAVCKGWLDRCAVDPINDGRGVLDRLPRVALFNDVRNDSTVAVAPEPVEHRSYGSMARSMHRRSGWAVTVAASSKRIAYFEHGGSTGENLRGWHQGLGMTYVYDDDSAQYADSFWPTVDPYKLPGTTTDQAPLADGAGGAYGAALPASAFGGGTTDGEDGCLGQVLSGLLTEIHATKSWFFIEDVVIQLGAAISGASGHPIYSVLSNRKVPTSTAPAVHVDGVQQPVAAAWSGDFTDPSWTHDGRHGVVLLESSPVSVAFEERSGSWAAIRRGGSTDAITRSYLTQWIDHGVDPEDSSYAFALLPTASAKRTAAFARNPGVTVLSNSADIQAVRSDRARLVAANFFTPGSLTVGRRPRVIYADAPCSVMIRRKGGCLQVSLSDPTQESTSLELRLEGLGASRSSGDRTVAVAQEGMTAVLTVDVSGGDGRSHHVQLVQGV</sequence>
<evidence type="ECO:0000256" key="2">
    <source>
        <dbReference type="ARBA" id="ARBA00022729"/>
    </source>
</evidence>
<dbReference type="Gene3D" id="2.60.220.10">
    <property type="entry name" value="Polysaccharide lyase family 8-like, C-terminal"/>
    <property type="match status" value="1"/>
</dbReference>
<evidence type="ECO:0000256" key="4">
    <source>
        <dbReference type="PIRSR" id="PIRSR638970-1"/>
    </source>
</evidence>
<dbReference type="Proteomes" id="UP000593758">
    <property type="component" value="Chromosome"/>
</dbReference>
<keyword evidence="3 8" id="KW-0456">Lyase</keyword>
<evidence type="ECO:0000256" key="3">
    <source>
        <dbReference type="ARBA" id="ARBA00023239"/>
    </source>
</evidence>
<dbReference type="Gene3D" id="1.50.10.100">
    <property type="entry name" value="Chondroitin AC/alginate lyase"/>
    <property type="match status" value="1"/>
</dbReference>
<dbReference type="GO" id="GO:0016837">
    <property type="term" value="F:carbon-oxygen lyase activity, acting on polysaccharides"/>
    <property type="evidence" value="ECO:0007669"/>
    <property type="project" value="UniProtKB-ARBA"/>
</dbReference>
<evidence type="ECO:0000259" key="5">
    <source>
        <dbReference type="Pfam" id="PF02278"/>
    </source>
</evidence>
<dbReference type="InterPro" id="IPR038970">
    <property type="entry name" value="Lyase_8"/>
</dbReference>
<dbReference type="InterPro" id="IPR004103">
    <property type="entry name" value="Lyase_8_C"/>
</dbReference>
<dbReference type="PANTHER" id="PTHR38481">
    <property type="entry name" value="HYALURONATE LYASE"/>
    <property type="match status" value="1"/>
</dbReference>
<dbReference type="GO" id="GO:0030246">
    <property type="term" value="F:carbohydrate binding"/>
    <property type="evidence" value="ECO:0007669"/>
    <property type="project" value="InterPro"/>
</dbReference>
<dbReference type="EMBL" id="CP063169">
    <property type="protein sequence ID" value="QOR70811.1"/>
    <property type="molecule type" value="Genomic_DNA"/>
</dbReference>
<name>A0A7M1STM8_9MICO</name>
<proteinExistence type="inferred from homology"/>
<dbReference type="RefSeq" id="WP_193497483.1">
    <property type="nucleotide sequence ID" value="NZ_CP063169.1"/>
</dbReference>